<proteinExistence type="predicted"/>
<sequence length="498" mass="55724">MWPILGLLGLSALAVGASRNRYITGADTSRQKRLYNESRDRYSSYASEAQNTINNLSQQLQHAQQDLYSLGEQQYQASMRSYEMQNQLDYHSRQYESGLKNLESQRSSLSASANQLKQAFEAFKQKAPALDFKISEVEQLPGQFQNLYDQVAQRRESLKGLTEEEAGSHITQYQQDVELLKKQRSETESKIRHSMDSITKEHQQLTREKANLGYQLANYQSQQNRLLHETSNFDNARQQLLSMIEQYKQEQNRHEQITANYTRQQSHAEGLQNQLKSYGAAAQSQLDSYARDLEWRAGKYQKSARDTGLAQGLGLTDLTFGLGAGLGGIAAKGSILAGIGSGIKMLSPLVGIGHYMNRSDISRKLAGFERINLNNNDPSIGADLSRIARYGPSGLEKRAIPELGGLKQALEHFGMRSVPQLKDLPPLHESLGKIVSLKDIEGLTLGLPSMTAASGKKYSHEVLYNTEFIKKLKKVSKNLGTPYLQHNSNLNSRATSYA</sequence>
<dbReference type="Gene3D" id="1.10.287.1490">
    <property type="match status" value="1"/>
</dbReference>
<evidence type="ECO:0000256" key="1">
    <source>
        <dbReference type="SAM" id="Coils"/>
    </source>
</evidence>
<dbReference type="AlphaFoldDB" id="A0AAT9G8C2"/>
<feature type="coiled-coil region" evidence="1">
    <location>
        <begin position="170"/>
        <end position="264"/>
    </location>
</feature>
<reference evidence="2" key="1">
    <citation type="submission" date="2024-01" db="EMBL/GenBank/DDBJ databases">
        <title>Sequencing the genomes of a sandfly, Sergentomyia squamirostris, and its two endosymbionts.</title>
        <authorList>
            <person name="Itokawa K."/>
            <person name="Sanjoba C."/>
        </authorList>
    </citation>
    <scope>NUCLEOTIDE SEQUENCE</scope>
    <source>
        <strain evidence="2">RiSSQ</strain>
    </source>
</reference>
<protein>
    <submittedName>
        <fullName evidence="2">Uncharacterized protein</fullName>
    </submittedName>
</protein>
<gene>
    <name evidence="2" type="ORF">DMENIID0002_07070</name>
</gene>
<dbReference type="EMBL" id="AP029170">
    <property type="protein sequence ID" value="BFD46061.1"/>
    <property type="molecule type" value="Genomic_DNA"/>
</dbReference>
<organism evidence="2">
    <name type="scientific">Candidatus Tisiphia endosymbiont of Sergentomyia squamirostris</name>
    <dbReference type="NCBI Taxonomy" id="3113639"/>
    <lineage>
        <taxon>Bacteria</taxon>
        <taxon>Pseudomonadati</taxon>
        <taxon>Pseudomonadota</taxon>
        <taxon>Alphaproteobacteria</taxon>
        <taxon>Rickettsiales</taxon>
        <taxon>Rickettsiaceae</taxon>
        <taxon>Rickettsieae</taxon>
        <taxon>Candidatus Tisiphia</taxon>
    </lineage>
</organism>
<name>A0AAT9G8C2_9RICK</name>
<keyword evidence="1" id="KW-0175">Coiled coil</keyword>
<evidence type="ECO:0000313" key="2">
    <source>
        <dbReference type="EMBL" id="BFD46061.1"/>
    </source>
</evidence>
<feature type="coiled-coil region" evidence="1">
    <location>
        <begin position="46"/>
        <end position="73"/>
    </location>
</feature>
<accession>A0AAT9G8C2</accession>